<comment type="caution">
    <text evidence="1">The sequence shown here is derived from an EMBL/GenBank/DDBJ whole genome shotgun (WGS) entry which is preliminary data.</text>
</comment>
<gene>
    <name evidence="1" type="ORF">SANT12839_022490</name>
</gene>
<dbReference type="Proteomes" id="UP000299290">
    <property type="component" value="Unassembled WGS sequence"/>
</dbReference>
<dbReference type="EMBL" id="BJHV01000001">
    <property type="protein sequence ID" value="GDY41367.1"/>
    <property type="molecule type" value="Genomic_DNA"/>
</dbReference>
<proteinExistence type="predicted"/>
<keyword evidence="2" id="KW-1185">Reference proteome</keyword>
<evidence type="ECO:0000313" key="1">
    <source>
        <dbReference type="EMBL" id="GDY41367.1"/>
    </source>
</evidence>
<organism evidence="1 2">
    <name type="scientific">Streptomyces antimycoticus</name>
    <dbReference type="NCBI Taxonomy" id="68175"/>
    <lineage>
        <taxon>Bacteria</taxon>
        <taxon>Bacillati</taxon>
        <taxon>Actinomycetota</taxon>
        <taxon>Actinomycetes</taxon>
        <taxon>Kitasatosporales</taxon>
        <taxon>Streptomycetaceae</taxon>
        <taxon>Streptomyces</taxon>
        <taxon>Streptomyces violaceusniger group</taxon>
    </lineage>
</organism>
<dbReference type="AlphaFoldDB" id="A0A4D4K4W5"/>
<sequence length="82" mass="9265">MSQDQYLHLRILGRRGSSHQEQPREGPCGGQVGESYQYKDCMLDTQWPGTLSQVRCGEAILERYEITETTVTIVVIHIGRTG</sequence>
<evidence type="ECO:0000313" key="2">
    <source>
        <dbReference type="Proteomes" id="UP000299290"/>
    </source>
</evidence>
<protein>
    <submittedName>
        <fullName evidence="1">Uncharacterized protein</fullName>
    </submittedName>
</protein>
<name>A0A4D4K4W5_9ACTN</name>
<reference evidence="1 2" key="1">
    <citation type="journal article" date="2020" name="Int. J. Syst. Evol. Microbiol.">
        <title>Reclassification of Streptomyces castelarensis and Streptomyces sporoclivatus as later heterotypic synonyms of Streptomyces antimycoticus.</title>
        <authorList>
            <person name="Komaki H."/>
            <person name="Tamura T."/>
        </authorList>
    </citation>
    <scope>NUCLEOTIDE SEQUENCE [LARGE SCALE GENOMIC DNA]</scope>
    <source>
        <strain evidence="1 2">NBRC 12839</strain>
    </source>
</reference>
<accession>A0A4D4K4W5</accession>